<evidence type="ECO:0000313" key="2">
    <source>
        <dbReference type="EMBL" id="MEN3930040.1"/>
    </source>
</evidence>
<keyword evidence="3" id="KW-1185">Reference proteome</keyword>
<dbReference type="RefSeq" id="WP_346336016.1">
    <property type="nucleotide sequence ID" value="NZ_JBBYXI010000001.1"/>
</dbReference>
<reference evidence="2 3" key="1">
    <citation type="submission" date="2024-04" db="EMBL/GenBank/DDBJ databases">
        <title>A novel species isolated from cricket.</title>
        <authorList>
            <person name="Wang H.-C."/>
        </authorList>
    </citation>
    <scope>NUCLEOTIDE SEQUENCE [LARGE SCALE GENOMIC DNA]</scope>
    <source>
        <strain evidence="2 3">WL0021</strain>
    </source>
</reference>
<feature type="transmembrane region" description="Helical" evidence="1">
    <location>
        <begin position="188"/>
        <end position="208"/>
    </location>
</feature>
<sequence>MKNIRNFIWPLIGIAAVILSCWLLYRELHTLSLHSVVDSLKAIPHHNYLMAIISTLAAYAALAWYDRIALLHLGVKNISLWYVSVTSFTTYALSHNIGASVFSGAIVRYRAYSVKGLSATQIAILVGLCSFTFALGVIILAGVVLIIYPHVLIEIVGKLSEKMGGGSFFTKLYSWFPSLESFQVTDRTLFFVGVFLLLLVALYALGSLTGMRPLQIRSFRLEYPRPAVMLRQLIAGPLELLGAAGIIYFALPGESNPGFIVVLAVFLASFSAGLLSHAPGGLGVFELIFTACLSNIPQQDVIAAVLVFRLLYLLLPFALSIIVVVLHEKASLTSIWKRRFHLKPNNQQ</sequence>
<dbReference type="Proteomes" id="UP001418637">
    <property type="component" value="Unassembled WGS sequence"/>
</dbReference>
<organism evidence="2 3">
    <name type="scientific">Hohaiivirga grylli</name>
    <dbReference type="NCBI Taxonomy" id="3133970"/>
    <lineage>
        <taxon>Bacteria</taxon>
        <taxon>Pseudomonadati</taxon>
        <taxon>Pseudomonadota</taxon>
        <taxon>Alphaproteobacteria</taxon>
        <taxon>Hyphomicrobiales</taxon>
        <taxon>Methylobacteriaceae</taxon>
        <taxon>Hohaiivirga</taxon>
    </lineage>
</organism>
<feature type="transmembrane region" description="Helical" evidence="1">
    <location>
        <begin position="229"/>
        <end position="251"/>
    </location>
</feature>
<dbReference type="PROSITE" id="PS51257">
    <property type="entry name" value="PROKAR_LIPOPROTEIN"/>
    <property type="match status" value="1"/>
</dbReference>
<proteinExistence type="predicted"/>
<accession>A0ABV0BH89</accession>
<dbReference type="EMBL" id="JBBYXI010000001">
    <property type="protein sequence ID" value="MEN3930040.1"/>
    <property type="molecule type" value="Genomic_DNA"/>
</dbReference>
<feature type="transmembrane region" description="Helical" evidence="1">
    <location>
        <begin position="7"/>
        <end position="25"/>
    </location>
</feature>
<gene>
    <name evidence="2" type="ORF">WJT86_03060</name>
</gene>
<dbReference type="PANTHER" id="PTHR39087">
    <property type="entry name" value="UPF0104 MEMBRANE PROTEIN MJ1595"/>
    <property type="match status" value="1"/>
</dbReference>
<feature type="transmembrane region" description="Helical" evidence="1">
    <location>
        <begin position="301"/>
        <end position="326"/>
    </location>
</feature>
<evidence type="ECO:0000313" key="3">
    <source>
        <dbReference type="Proteomes" id="UP001418637"/>
    </source>
</evidence>
<feature type="transmembrane region" description="Helical" evidence="1">
    <location>
        <begin position="45"/>
        <end position="66"/>
    </location>
</feature>
<evidence type="ECO:0000256" key="1">
    <source>
        <dbReference type="SAM" id="Phobius"/>
    </source>
</evidence>
<name>A0ABV0BH89_9HYPH</name>
<feature type="transmembrane region" description="Helical" evidence="1">
    <location>
        <begin position="122"/>
        <end position="147"/>
    </location>
</feature>
<protein>
    <submittedName>
        <fullName evidence="2">Lysylphosphatidylglycerol synthase domain-containing protein</fullName>
    </submittedName>
</protein>
<keyword evidence="1" id="KW-0472">Membrane</keyword>
<feature type="transmembrane region" description="Helical" evidence="1">
    <location>
        <begin position="78"/>
        <end position="102"/>
    </location>
</feature>
<keyword evidence="1" id="KW-0812">Transmembrane</keyword>
<comment type="caution">
    <text evidence="2">The sequence shown here is derived from an EMBL/GenBank/DDBJ whole genome shotgun (WGS) entry which is preliminary data.</text>
</comment>
<feature type="transmembrane region" description="Helical" evidence="1">
    <location>
        <begin position="257"/>
        <end position="289"/>
    </location>
</feature>
<dbReference type="PANTHER" id="PTHR39087:SF2">
    <property type="entry name" value="UPF0104 MEMBRANE PROTEIN MJ1595"/>
    <property type="match status" value="1"/>
</dbReference>
<keyword evidence="1" id="KW-1133">Transmembrane helix</keyword>